<dbReference type="InterPro" id="IPR036396">
    <property type="entry name" value="Cyt_P450_sf"/>
</dbReference>
<dbReference type="Pfam" id="PF00067">
    <property type="entry name" value="p450"/>
    <property type="match status" value="1"/>
</dbReference>
<evidence type="ECO:0000256" key="14">
    <source>
        <dbReference type="ARBA" id="ARBA00023136"/>
    </source>
</evidence>
<gene>
    <name evidence="16" type="ORF">HPB48_008450</name>
</gene>
<evidence type="ECO:0000256" key="10">
    <source>
        <dbReference type="ARBA" id="ARBA00023002"/>
    </source>
</evidence>
<dbReference type="PANTHER" id="PTHR24302:SF47">
    <property type="entry name" value="CYTOCHROME P450"/>
    <property type="match status" value="1"/>
</dbReference>
<keyword evidence="11" id="KW-0408">Iron</keyword>
<dbReference type="AlphaFoldDB" id="A0A9J6GZ92"/>
<comment type="cofactor">
    <cofactor evidence="1">
        <name>heme</name>
        <dbReference type="ChEBI" id="CHEBI:30413"/>
    </cofactor>
</comment>
<evidence type="ECO:0000256" key="11">
    <source>
        <dbReference type="ARBA" id="ARBA00023004"/>
    </source>
</evidence>
<comment type="subcellular location">
    <subcellularLocation>
        <location evidence="2">Endoplasmic reticulum membrane</location>
    </subcellularLocation>
</comment>
<name>A0A9J6GZ92_HAELO</name>
<keyword evidence="5" id="KW-0812">Transmembrane</keyword>
<evidence type="ECO:0000256" key="7">
    <source>
        <dbReference type="ARBA" id="ARBA00022824"/>
    </source>
</evidence>
<accession>A0A9J6GZ92</accession>
<dbReference type="GO" id="GO:0020037">
    <property type="term" value="F:heme binding"/>
    <property type="evidence" value="ECO:0007669"/>
    <property type="project" value="InterPro"/>
</dbReference>
<dbReference type="PRINTS" id="PR00464">
    <property type="entry name" value="EP450II"/>
</dbReference>
<dbReference type="GO" id="GO:0016829">
    <property type="term" value="F:lyase activity"/>
    <property type="evidence" value="ECO:0007669"/>
    <property type="project" value="UniProtKB-KW"/>
</dbReference>
<sequence length="298" mass="34176">MICVLGAEWKRVRSVLNPTFSSVKIKQMSPIVHGCVDTLMEILEERCCNGQPVDMLKLAQGYSLDVITKCAFAWQVDCQRNPNDPLLLGVRKIFEEAEHPAVQNAIRFPALRYLFTALYWISDYYKVTQHIISNLRQLIALRRRDRKIRATDMVQIMLEAQEGGDAAVTAESPRGKDVRLIEDRHVLSNAFIFMAAGFETTATSLGFIMYLLATHPEEQERLYSEVRHALQDVEEELSYDRVHQLKRLDMFIHEALRIYPPVVLFVTRKCEKDTTVMVSKCRAVSVRKLLSASEAAER</sequence>
<dbReference type="InterPro" id="IPR001128">
    <property type="entry name" value="Cyt_P450"/>
</dbReference>
<dbReference type="PANTHER" id="PTHR24302">
    <property type="entry name" value="CYTOCHROME P450 FAMILY 3"/>
    <property type="match status" value="1"/>
</dbReference>
<keyword evidence="6" id="KW-0479">Metal-binding</keyword>
<dbReference type="Proteomes" id="UP000821853">
    <property type="component" value="Chromosome 8"/>
</dbReference>
<keyword evidence="13" id="KW-0443">Lipid metabolism</keyword>
<dbReference type="InterPro" id="IPR002402">
    <property type="entry name" value="Cyt_P450_E_grp-II"/>
</dbReference>
<dbReference type="GO" id="GO:0016705">
    <property type="term" value="F:oxidoreductase activity, acting on paired donors, with incorporation or reduction of molecular oxygen"/>
    <property type="evidence" value="ECO:0007669"/>
    <property type="project" value="InterPro"/>
</dbReference>
<dbReference type="SUPFAM" id="SSF48264">
    <property type="entry name" value="Cytochrome P450"/>
    <property type="match status" value="1"/>
</dbReference>
<keyword evidence="4" id="KW-0349">Heme</keyword>
<keyword evidence="10" id="KW-0560">Oxidoreductase</keyword>
<dbReference type="GO" id="GO:0006631">
    <property type="term" value="P:fatty acid metabolic process"/>
    <property type="evidence" value="ECO:0007669"/>
    <property type="project" value="UniProtKB-KW"/>
</dbReference>
<evidence type="ECO:0000256" key="5">
    <source>
        <dbReference type="ARBA" id="ARBA00022692"/>
    </source>
</evidence>
<dbReference type="GO" id="GO:0005789">
    <property type="term" value="C:endoplasmic reticulum membrane"/>
    <property type="evidence" value="ECO:0007669"/>
    <property type="project" value="UniProtKB-SubCell"/>
</dbReference>
<evidence type="ECO:0000256" key="2">
    <source>
        <dbReference type="ARBA" id="ARBA00004586"/>
    </source>
</evidence>
<evidence type="ECO:0000256" key="15">
    <source>
        <dbReference type="ARBA" id="ARBA00023239"/>
    </source>
</evidence>
<dbReference type="VEuPathDB" id="VectorBase:HLOH_050142"/>
<evidence type="ECO:0000313" key="16">
    <source>
        <dbReference type="EMBL" id="KAH9380515.1"/>
    </source>
</evidence>
<keyword evidence="17" id="KW-1185">Reference proteome</keyword>
<evidence type="ECO:0000256" key="12">
    <source>
        <dbReference type="ARBA" id="ARBA00023033"/>
    </source>
</evidence>
<comment type="similarity">
    <text evidence="3">Belongs to the cytochrome P450 family.</text>
</comment>
<evidence type="ECO:0008006" key="18">
    <source>
        <dbReference type="Google" id="ProtNLM"/>
    </source>
</evidence>
<protein>
    <recommendedName>
        <fullName evidence="18">Cytochrome P450</fullName>
    </recommendedName>
</protein>
<evidence type="ECO:0000256" key="4">
    <source>
        <dbReference type="ARBA" id="ARBA00022617"/>
    </source>
</evidence>
<dbReference type="EMBL" id="JABSTR010000010">
    <property type="protein sequence ID" value="KAH9380515.1"/>
    <property type="molecule type" value="Genomic_DNA"/>
</dbReference>
<reference evidence="16 17" key="1">
    <citation type="journal article" date="2020" name="Cell">
        <title>Large-Scale Comparative Analyses of Tick Genomes Elucidate Their Genetic Diversity and Vector Capacities.</title>
        <authorList>
            <consortium name="Tick Genome and Microbiome Consortium (TIGMIC)"/>
            <person name="Jia N."/>
            <person name="Wang J."/>
            <person name="Shi W."/>
            <person name="Du L."/>
            <person name="Sun Y."/>
            <person name="Zhan W."/>
            <person name="Jiang J.F."/>
            <person name="Wang Q."/>
            <person name="Zhang B."/>
            <person name="Ji P."/>
            <person name="Bell-Sakyi L."/>
            <person name="Cui X.M."/>
            <person name="Yuan T.T."/>
            <person name="Jiang B.G."/>
            <person name="Yang W.F."/>
            <person name="Lam T.T."/>
            <person name="Chang Q.C."/>
            <person name="Ding S.J."/>
            <person name="Wang X.J."/>
            <person name="Zhu J.G."/>
            <person name="Ruan X.D."/>
            <person name="Zhao L."/>
            <person name="Wei J.T."/>
            <person name="Ye R.Z."/>
            <person name="Que T.C."/>
            <person name="Du C.H."/>
            <person name="Zhou Y.H."/>
            <person name="Cheng J.X."/>
            <person name="Dai P.F."/>
            <person name="Guo W.B."/>
            <person name="Han X.H."/>
            <person name="Huang E.J."/>
            <person name="Li L.F."/>
            <person name="Wei W."/>
            <person name="Gao Y.C."/>
            <person name="Liu J.Z."/>
            <person name="Shao H.Z."/>
            <person name="Wang X."/>
            <person name="Wang C.C."/>
            <person name="Yang T.C."/>
            <person name="Huo Q.B."/>
            <person name="Li W."/>
            <person name="Chen H.Y."/>
            <person name="Chen S.E."/>
            <person name="Zhou L.G."/>
            <person name="Ni X.B."/>
            <person name="Tian J.H."/>
            <person name="Sheng Y."/>
            <person name="Liu T."/>
            <person name="Pan Y.S."/>
            <person name="Xia L.Y."/>
            <person name="Li J."/>
            <person name="Zhao F."/>
            <person name="Cao W.C."/>
        </authorList>
    </citation>
    <scope>NUCLEOTIDE SEQUENCE [LARGE SCALE GENOMIC DNA]</scope>
    <source>
        <strain evidence="16">HaeL-2018</strain>
    </source>
</reference>
<evidence type="ECO:0000256" key="3">
    <source>
        <dbReference type="ARBA" id="ARBA00010617"/>
    </source>
</evidence>
<dbReference type="GO" id="GO:0005506">
    <property type="term" value="F:iron ion binding"/>
    <property type="evidence" value="ECO:0007669"/>
    <property type="project" value="InterPro"/>
</dbReference>
<keyword evidence="8" id="KW-0276">Fatty acid metabolism</keyword>
<keyword evidence="9" id="KW-1133">Transmembrane helix</keyword>
<dbReference type="Gene3D" id="1.10.630.10">
    <property type="entry name" value="Cytochrome P450"/>
    <property type="match status" value="1"/>
</dbReference>
<dbReference type="InterPro" id="IPR050705">
    <property type="entry name" value="Cytochrome_P450_3A"/>
</dbReference>
<evidence type="ECO:0000256" key="1">
    <source>
        <dbReference type="ARBA" id="ARBA00001971"/>
    </source>
</evidence>
<dbReference type="OrthoDB" id="6501435at2759"/>
<evidence type="ECO:0000313" key="17">
    <source>
        <dbReference type="Proteomes" id="UP000821853"/>
    </source>
</evidence>
<dbReference type="GO" id="GO:0008395">
    <property type="term" value="F:steroid hydroxylase activity"/>
    <property type="evidence" value="ECO:0007669"/>
    <property type="project" value="TreeGrafter"/>
</dbReference>
<proteinExistence type="inferred from homology"/>
<organism evidence="16 17">
    <name type="scientific">Haemaphysalis longicornis</name>
    <name type="common">Bush tick</name>
    <dbReference type="NCBI Taxonomy" id="44386"/>
    <lineage>
        <taxon>Eukaryota</taxon>
        <taxon>Metazoa</taxon>
        <taxon>Ecdysozoa</taxon>
        <taxon>Arthropoda</taxon>
        <taxon>Chelicerata</taxon>
        <taxon>Arachnida</taxon>
        <taxon>Acari</taxon>
        <taxon>Parasitiformes</taxon>
        <taxon>Ixodida</taxon>
        <taxon>Ixodoidea</taxon>
        <taxon>Ixodidae</taxon>
        <taxon>Haemaphysalinae</taxon>
        <taxon>Haemaphysalis</taxon>
    </lineage>
</organism>
<keyword evidence="7" id="KW-0256">Endoplasmic reticulum</keyword>
<comment type="caution">
    <text evidence="16">The sequence shown here is derived from an EMBL/GenBank/DDBJ whole genome shotgun (WGS) entry which is preliminary data.</text>
</comment>
<evidence type="ECO:0000256" key="8">
    <source>
        <dbReference type="ARBA" id="ARBA00022832"/>
    </source>
</evidence>
<keyword evidence="14" id="KW-0472">Membrane</keyword>
<keyword evidence="15" id="KW-0456">Lyase</keyword>
<keyword evidence="12" id="KW-0503">Monooxygenase</keyword>
<evidence type="ECO:0000256" key="13">
    <source>
        <dbReference type="ARBA" id="ARBA00023098"/>
    </source>
</evidence>
<dbReference type="OMA" id="ILEERCC"/>
<evidence type="ECO:0000256" key="6">
    <source>
        <dbReference type="ARBA" id="ARBA00022723"/>
    </source>
</evidence>
<dbReference type="PRINTS" id="PR00385">
    <property type="entry name" value="P450"/>
</dbReference>
<evidence type="ECO:0000256" key="9">
    <source>
        <dbReference type="ARBA" id="ARBA00022989"/>
    </source>
</evidence>